<proteinExistence type="predicted"/>
<feature type="signal peptide" evidence="1">
    <location>
        <begin position="1"/>
        <end position="20"/>
    </location>
</feature>
<accession>A0A1D1ZCN9</accession>
<dbReference type="Gene3D" id="2.30.240.10">
    <property type="entry name" value="At5g01610-like"/>
    <property type="match status" value="1"/>
</dbReference>
<keyword evidence="1" id="KW-0732">Signal</keyword>
<evidence type="ECO:0000256" key="1">
    <source>
        <dbReference type="SAM" id="SignalP"/>
    </source>
</evidence>
<reference evidence="2" key="1">
    <citation type="submission" date="2015-07" db="EMBL/GenBank/DDBJ databases">
        <title>Transcriptome Assembly of Anthurium amnicola.</title>
        <authorList>
            <person name="Suzuki J."/>
        </authorList>
    </citation>
    <scope>NUCLEOTIDE SEQUENCE</scope>
</reference>
<dbReference type="AlphaFoldDB" id="A0A1D1ZCN9"/>
<name>A0A1D1ZCN9_9ARAE</name>
<dbReference type="SUPFAM" id="SSF141562">
    <property type="entry name" value="At5g01610-like"/>
    <property type="match status" value="1"/>
</dbReference>
<dbReference type="InterPro" id="IPR007493">
    <property type="entry name" value="DUF538"/>
</dbReference>
<organism evidence="2">
    <name type="scientific">Anthurium amnicola</name>
    <dbReference type="NCBI Taxonomy" id="1678845"/>
    <lineage>
        <taxon>Eukaryota</taxon>
        <taxon>Viridiplantae</taxon>
        <taxon>Streptophyta</taxon>
        <taxon>Embryophyta</taxon>
        <taxon>Tracheophyta</taxon>
        <taxon>Spermatophyta</taxon>
        <taxon>Magnoliopsida</taxon>
        <taxon>Liliopsida</taxon>
        <taxon>Araceae</taxon>
        <taxon>Pothoideae</taxon>
        <taxon>Potheae</taxon>
        <taxon>Anthurium</taxon>
    </lineage>
</organism>
<dbReference type="PANTHER" id="PTHR31676:SF71">
    <property type="entry name" value="EXPRESSED PROTEIN"/>
    <property type="match status" value="1"/>
</dbReference>
<dbReference type="EMBL" id="GDJX01003296">
    <property type="protein sequence ID" value="JAT64640.1"/>
    <property type="molecule type" value="Transcribed_RNA"/>
</dbReference>
<feature type="chain" id="PRO_5008900913" evidence="1">
    <location>
        <begin position="21"/>
        <end position="179"/>
    </location>
</feature>
<evidence type="ECO:0000313" key="2">
    <source>
        <dbReference type="EMBL" id="JAT64640.1"/>
    </source>
</evidence>
<dbReference type="Pfam" id="PF04398">
    <property type="entry name" value="DUF538"/>
    <property type="match status" value="1"/>
</dbReference>
<dbReference type="PANTHER" id="PTHR31676">
    <property type="entry name" value="T31J12.3 PROTEIN-RELATED"/>
    <property type="match status" value="1"/>
</dbReference>
<sequence>MQLLSPFLVYFLVALPAAAAGGSNGNNASVFEVLPQYGLPSGLLPDAVASYSLDAEGRFVVELDRSSCYVQFGSYLVYYARRITGTLKVGSIRDLEGIQVQRLFLWFGVDEIKVDLPPSDYIYFEVGWITKRLPIDDFRNVHSCQDRTTYGARVQRLFPEPVYEIEELITGDVHVTLQK</sequence>
<gene>
    <name evidence="2" type="primary">At5g01610_7</name>
    <name evidence="2" type="ORF">g.48329</name>
</gene>
<dbReference type="InterPro" id="IPR036758">
    <property type="entry name" value="At5g01610-like"/>
</dbReference>
<protein>
    <submittedName>
        <fullName evidence="2">Uncharacterized protein At5g01610</fullName>
    </submittedName>
</protein>